<dbReference type="Proteomes" id="UP000002675">
    <property type="component" value="Chromosome II"/>
</dbReference>
<evidence type="ECO:0000313" key="2">
    <source>
        <dbReference type="Proteomes" id="UP000002675"/>
    </source>
</evidence>
<gene>
    <name evidence="1" type="ordered locus">VVA0631</name>
</gene>
<dbReference type="HOGENOM" id="CLU_3086165_0_0_6"/>
<evidence type="ECO:0000313" key="1">
    <source>
        <dbReference type="EMBL" id="BAC96657.1"/>
    </source>
</evidence>
<name>Q7MEN9_VIBVY</name>
<organism evidence="1 2">
    <name type="scientific">Vibrio vulnificus (strain YJ016)</name>
    <dbReference type="NCBI Taxonomy" id="196600"/>
    <lineage>
        <taxon>Bacteria</taxon>
        <taxon>Pseudomonadati</taxon>
        <taxon>Pseudomonadota</taxon>
        <taxon>Gammaproteobacteria</taxon>
        <taxon>Vibrionales</taxon>
        <taxon>Vibrionaceae</taxon>
        <taxon>Vibrio</taxon>
    </lineage>
</organism>
<sequence>MKTLYRHPNTDQFLTSKQLNLSDDLCLIIFEPNQVTITETFDAKNNSHDASA</sequence>
<dbReference type="EMBL" id="BA000038">
    <property type="protein sequence ID" value="BAC96657.1"/>
    <property type="molecule type" value="Genomic_DNA"/>
</dbReference>
<dbReference type="AlphaFoldDB" id="Q7MEN9"/>
<accession>Q7MEN9</accession>
<proteinExistence type="predicted"/>
<dbReference type="KEGG" id="vvy:VVA0631"/>
<reference evidence="1 2" key="1">
    <citation type="journal article" date="2003" name="Genome Res.">
        <title>Comparative genome analysis of Vibrio vulnificus, a marine pathogen.</title>
        <authorList>
            <person name="Chen C.Y."/>
            <person name="Wu K.M."/>
            <person name="Chang Y.C."/>
            <person name="Chang C.H."/>
            <person name="Tsai H.C."/>
            <person name="Liao T.L."/>
            <person name="Liu Y.M."/>
            <person name="Chen H.J."/>
            <person name="Shen A.B."/>
            <person name="Li J.C."/>
            <person name="Su T.L."/>
            <person name="Shao C.P."/>
            <person name="Lee C.T."/>
            <person name="Hor L.I."/>
            <person name="Tsai S.F."/>
        </authorList>
    </citation>
    <scope>NUCLEOTIDE SEQUENCE [LARGE SCALE GENOMIC DNA]</scope>
    <source>
        <strain evidence="1 2">YJ016</strain>
    </source>
</reference>
<protein>
    <submittedName>
        <fullName evidence="1">Uncharacterized protein</fullName>
    </submittedName>
</protein>